<dbReference type="RefSeq" id="WP_350275720.1">
    <property type="nucleotide sequence ID" value="NZ_CP158165.1"/>
</dbReference>
<dbReference type="Pfam" id="PF00582">
    <property type="entry name" value="Usp"/>
    <property type="match status" value="2"/>
</dbReference>
<evidence type="ECO:0000256" key="1">
    <source>
        <dbReference type="ARBA" id="ARBA00008791"/>
    </source>
</evidence>
<comment type="similarity">
    <text evidence="1">Belongs to the universal stress protein A family.</text>
</comment>
<accession>A0AAU7T8G8</accession>
<feature type="domain" description="UspA" evidence="2">
    <location>
        <begin position="153"/>
        <end position="290"/>
    </location>
</feature>
<feature type="domain" description="UspA" evidence="2">
    <location>
        <begin position="4"/>
        <end position="141"/>
    </location>
</feature>
<evidence type="ECO:0000259" key="2">
    <source>
        <dbReference type="Pfam" id="PF00582"/>
    </source>
</evidence>
<organism evidence="3">
    <name type="scientific">Kribbella sp. HUAS MG21</name>
    <dbReference type="NCBI Taxonomy" id="3160966"/>
    <lineage>
        <taxon>Bacteria</taxon>
        <taxon>Bacillati</taxon>
        <taxon>Actinomycetota</taxon>
        <taxon>Actinomycetes</taxon>
        <taxon>Propionibacteriales</taxon>
        <taxon>Kribbellaceae</taxon>
        <taxon>Kribbella</taxon>
    </lineage>
</organism>
<dbReference type="PRINTS" id="PR01438">
    <property type="entry name" value="UNVRSLSTRESS"/>
</dbReference>
<evidence type="ECO:0000313" key="3">
    <source>
        <dbReference type="EMBL" id="XBV22881.1"/>
    </source>
</evidence>
<dbReference type="InterPro" id="IPR014729">
    <property type="entry name" value="Rossmann-like_a/b/a_fold"/>
</dbReference>
<sequence>MSGDRMVVGYDGSPAGAAAAEWAAVAAERWGRPLRVVHAIPWPIVRTASGTATVVGLEQIRGVAERLLDKSCRDIRAGHPGLVIEAEVVVGDPVAVLVGEAAEASMLVLGSRGLGELRDLAAGSVMTHLATHAPCPVVVVPAGWLERTDVRDEIVVGVDGSELSAAAIGFGFEYAELTGGSLTALLAWHDPQSIGPGDIVPAVYDVDALEQDSAAVLGEALAGQAVDHPDVKTTEKLVRGPAANALVDASRTARLLVVGSRGRGRFRGLLLGSVSRAVLNHAQCPVAVVRTTGEAKEQDNG</sequence>
<name>A0AAU7T8G8_9ACTN</name>
<dbReference type="EMBL" id="CP158165">
    <property type="protein sequence ID" value="XBV22881.1"/>
    <property type="molecule type" value="Genomic_DNA"/>
</dbReference>
<reference evidence="3" key="1">
    <citation type="submission" date="2024-06" db="EMBL/GenBank/DDBJ databases">
        <title>Kribbella sp. strain HUAS MG21 genome sequences.</title>
        <authorList>
            <person name="Mo P."/>
        </authorList>
    </citation>
    <scope>NUCLEOTIDE SEQUENCE</scope>
    <source>
        <strain evidence="3">HUAS MG21</strain>
    </source>
</reference>
<dbReference type="CDD" id="cd23659">
    <property type="entry name" value="USP_At3g01520-like"/>
    <property type="match status" value="1"/>
</dbReference>
<dbReference type="PANTHER" id="PTHR46553:SF3">
    <property type="entry name" value="ADENINE NUCLEOTIDE ALPHA HYDROLASES-LIKE SUPERFAMILY PROTEIN"/>
    <property type="match status" value="1"/>
</dbReference>
<gene>
    <name evidence="3" type="ORF">ABN611_30480</name>
</gene>
<dbReference type="PANTHER" id="PTHR46553">
    <property type="entry name" value="ADENINE NUCLEOTIDE ALPHA HYDROLASES-LIKE SUPERFAMILY PROTEIN"/>
    <property type="match status" value="1"/>
</dbReference>
<dbReference type="Gene3D" id="3.40.50.620">
    <property type="entry name" value="HUPs"/>
    <property type="match status" value="2"/>
</dbReference>
<proteinExistence type="inferred from homology"/>
<dbReference type="InterPro" id="IPR006016">
    <property type="entry name" value="UspA"/>
</dbReference>
<protein>
    <submittedName>
        <fullName evidence="3">Universal stress protein</fullName>
    </submittedName>
</protein>
<dbReference type="InterPro" id="IPR006015">
    <property type="entry name" value="Universal_stress_UspA"/>
</dbReference>
<dbReference type="SUPFAM" id="SSF52402">
    <property type="entry name" value="Adenine nucleotide alpha hydrolases-like"/>
    <property type="match status" value="2"/>
</dbReference>
<dbReference type="AlphaFoldDB" id="A0AAU7T8G8"/>